<dbReference type="PANTHER" id="PTHR15854:SF4">
    <property type="entry name" value="PEROXYNITRITE ISOMERASE THAP4"/>
    <property type="match status" value="1"/>
</dbReference>
<name>A0ABR8Z0U4_9MICO</name>
<reference evidence="3 4" key="1">
    <citation type="submission" date="2020-08" db="EMBL/GenBank/DDBJ databases">
        <title>A Genomic Blueprint of the Chicken Gut Microbiome.</title>
        <authorList>
            <person name="Gilroy R."/>
            <person name="Ravi A."/>
            <person name="Getino M."/>
            <person name="Pursley I."/>
            <person name="Horton D.L."/>
            <person name="Alikhan N.-F."/>
            <person name="Baker D."/>
            <person name="Gharbi K."/>
            <person name="Hall N."/>
            <person name="Watson M."/>
            <person name="Adriaenssens E.M."/>
            <person name="Foster-Nyarko E."/>
            <person name="Jarju S."/>
            <person name="Secka A."/>
            <person name="Antonio M."/>
            <person name="Oren A."/>
            <person name="Chaudhuri R."/>
            <person name="La Ragione R.M."/>
            <person name="Hildebrand F."/>
            <person name="Pallen M.J."/>
        </authorList>
    </citation>
    <scope>NUCLEOTIDE SEQUENCE [LARGE SCALE GENOMIC DNA]</scope>
    <source>
        <strain evidence="3 4">Sa1BUA1</strain>
    </source>
</reference>
<dbReference type="InterPro" id="IPR012674">
    <property type="entry name" value="Calycin"/>
</dbReference>
<gene>
    <name evidence="3" type="ORF">H9624_05555</name>
</gene>
<dbReference type="Pfam" id="PF08768">
    <property type="entry name" value="THAP4_heme-bd"/>
    <property type="match status" value="1"/>
</dbReference>
<dbReference type="EMBL" id="JACSPO010000001">
    <property type="protein sequence ID" value="MBD8061787.1"/>
    <property type="molecule type" value="Genomic_DNA"/>
</dbReference>
<protein>
    <recommendedName>
        <fullName evidence="1">Ferric nitrobindin-like protein</fullName>
    </recommendedName>
</protein>
<proteinExistence type="inferred from homology"/>
<dbReference type="RefSeq" id="WP_251838846.1">
    <property type="nucleotide sequence ID" value="NZ_JACSPO010000001.1"/>
</dbReference>
<feature type="short sequence motif" description="GXWXGXG" evidence="1">
    <location>
        <begin position="22"/>
        <end position="28"/>
    </location>
</feature>
<dbReference type="InterPro" id="IPR014878">
    <property type="entry name" value="THAP4-like_heme-bd"/>
</dbReference>
<comment type="caution">
    <text evidence="1">Lacks conserved residue(s) required for the propagation of feature annotation.</text>
</comment>
<dbReference type="CDD" id="cd07828">
    <property type="entry name" value="lipocalin_heme-bd-THAP4-like"/>
    <property type="match status" value="1"/>
</dbReference>
<dbReference type="InterPro" id="IPR045165">
    <property type="entry name" value="Nitrobindin"/>
</dbReference>
<dbReference type="SUPFAM" id="SSF50814">
    <property type="entry name" value="Lipocalins"/>
    <property type="match status" value="1"/>
</dbReference>
<dbReference type="HAMAP" id="MF_01297">
    <property type="entry name" value="nitrobindin"/>
    <property type="match status" value="1"/>
</dbReference>
<evidence type="ECO:0000313" key="4">
    <source>
        <dbReference type="Proteomes" id="UP000661894"/>
    </source>
</evidence>
<sequence>MATFTLPEGLAPEVYPLAWLVGSWRGYGVMAYPGVPEQPLVHEMTFDHDGGPYLRCTSTLWAVDAEHSSSVSQEMPGAVGAELLAKAEVWATETAYWRVSPAAPGEPSDSETPPGQRSTDIEVLVAQPTGHVVVYVGSVRPARIDIVSDAVVRTASAQDVSASSRMYGLVQGDLLWVEELAAFGQELQSYASGRLSRQEQA</sequence>
<evidence type="ECO:0000313" key="3">
    <source>
        <dbReference type="EMBL" id="MBD8061787.1"/>
    </source>
</evidence>
<feature type="domain" description="THAP4-like heme-binding" evidence="2">
    <location>
        <begin position="14"/>
        <end position="197"/>
    </location>
</feature>
<comment type="caution">
    <text evidence="3">The sequence shown here is derived from an EMBL/GenBank/DDBJ whole genome shotgun (WGS) entry which is preliminary data.</text>
</comment>
<evidence type="ECO:0000259" key="2">
    <source>
        <dbReference type="Pfam" id="PF08768"/>
    </source>
</evidence>
<accession>A0ABR8Z0U4</accession>
<dbReference type="Proteomes" id="UP000661894">
    <property type="component" value="Unassembled WGS sequence"/>
</dbReference>
<evidence type="ECO:0000256" key="1">
    <source>
        <dbReference type="HAMAP-Rule" id="MF_01297"/>
    </source>
</evidence>
<organism evidence="3 4">
    <name type="scientific">Oceanitalea stevensii</name>
    <dbReference type="NCBI Taxonomy" id="2763072"/>
    <lineage>
        <taxon>Bacteria</taxon>
        <taxon>Bacillati</taxon>
        <taxon>Actinomycetota</taxon>
        <taxon>Actinomycetes</taxon>
        <taxon>Micrococcales</taxon>
        <taxon>Bogoriellaceae</taxon>
        <taxon>Georgenia</taxon>
    </lineage>
</organism>
<dbReference type="Gene3D" id="2.40.128.20">
    <property type="match status" value="1"/>
</dbReference>
<dbReference type="PANTHER" id="PTHR15854">
    <property type="entry name" value="THAP4 PROTEIN"/>
    <property type="match status" value="1"/>
</dbReference>
<dbReference type="InterPro" id="IPR022939">
    <property type="entry name" value="Nb(III)_bact/plant"/>
</dbReference>
<comment type="caution">
    <text evidence="1">Lacks the conserved His residue that binds heme iron in the nitrobindin family.</text>
</comment>
<keyword evidence="4" id="KW-1185">Reference proteome</keyword>
<comment type="similarity">
    <text evidence="1">Belongs to the nitrobindin family.</text>
</comment>